<comment type="similarity">
    <text evidence="1">Belongs to the GerABKA family.</text>
</comment>
<dbReference type="RefSeq" id="WP_090924144.1">
    <property type="nucleotide sequence ID" value="NZ_FMVM01000019.1"/>
</dbReference>
<evidence type="ECO:0000313" key="5">
    <source>
        <dbReference type="EMBL" id="SCZ07243.1"/>
    </source>
</evidence>
<evidence type="ECO:0000256" key="2">
    <source>
        <dbReference type="ARBA" id="ARBA00023136"/>
    </source>
</evidence>
<evidence type="ECO:0000256" key="4">
    <source>
        <dbReference type="SAM" id="Phobius"/>
    </source>
</evidence>
<keyword evidence="4" id="KW-1133">Transmembrane helix</keyword>
<dbReference type="STRING" id="582692.SAMN05720606_11965"/>
<feature type="transmembrane region" description="Helical" evidence="4">
    <location>
        <begin position="320"/>
        <end position="339"/>
    </location>
</feature>
<dbReference type="Proteomes" id="UP000198538">
    <property type="component" value="Unassembled WGS sequence"/>
</dbReference>
<evidence type="ECO:0000256" key="3">
    <source>
        <dbReference type="SAM" id="MobiDB-lite"/>
    </source>
</evidence>
<dbReference type="PANTHER" id="PTHR22550">
    <property type="entry name" value="SPORE GERMINATION PROTEIN"/>
    <property type="match status" value="1"/>
</dbReference>
<dbReference type="GO" id="GO:0009847">
    <property type="term" value="P:spore germination"/>
    <property type="evidence" value="ECO:0007669"/>
    <property type="project" value="InterPro"/>
</dbReference>
<proteinExistence type="inferred from homology"/>
<sequence length="532" mass="59007">MAAKSSKGSEKSKTSASTTDSSKYVPLGLPSPPILKQPISAVHTNQIQALKEIFSNSSDVVFRNVMITPEIQGLLVYVEGIVNSADIQEHMLRPLIRGLIQQRTDEPDVPIDDTRIELTQVKRVQTWAAATEGVLASSALLVMDGEAEAWLFNVKGGVRRGVEEPQTESVIRGPREGFTETLRMNTALLRFKLKTPALKMVSMTLGSDTKTDVVLVYLEGVADPQLIQDVKKRLEKIEIDGILESGYIEELIEDNPNSPFPQMHYSERPDTVAANLLEGRFSIMVDGTPFALIAPVTMWQMLQASEDYYERFFITNLIRWIRFLFVFIALFLPALYIAITTFHQDMLPTTLILSIAGAREAIPFPALIEALIMELSFEALREAGVRLPKTVGQAVSILGALVIGQAAVQAGIVSAPMVIIVSMTGIASFTIPRFNFAITVRLLRFPIMLLAGMLGLYGIVIGLVLISVHLTQMTSFGVPYLSGVSPYHKKDTKDILVRVPWWKMINRPSTVHRDRKRMTRDINGSPEAEEGW</sequence>
<evidence type="ECO:0000313" key="6">
    <source>
        <dbReference type="Proteomes" id="UP000198538"/>
    </source>
</evidence>
<organism evidence="5 6">
    <name type="scientific">Paenibacillus polysaccharolyticus</name>
    <dbReference type="NCBI Taxonomy" id="582692"/>
    <lineage>
        <taxon>Bacteria</taxon>
        <taxon>Bacillati</taxon>
        <taxon>Bacillota</taxon>
        <taxon>Bacilli</taxon>
        <taxon>Bacillales</taxon>
        <taxon>Paenibacillaceae</taxon>
        <taxon>Paenibacillus</taxon>
    </lineage>
</organism>
<accession>A0A1G5L2R5</accession>
<dbReference type="GO" id="GO:0016020">
    <property type="term" value="C:membrane"/>
    <property type="evidence" value="ECO:0007669"/>
    <property type="project" value="InterPro"/>
</dbReference>
<dbReference type="AlphaFoldDB" id="A0A1G5L2R5"/>
<feature type="transmembrane region" description="Helical" evidence="4">
    <location>
        <begin position="448"/>
        <end position="470"/>
    </location>
</feature>
<feature type="compositionally biased region" description="Low complexity" evidence="3">
    <location>
        <begin position="14"/>
        <end position="23"/>
    </location>
</feature>
<dbReference type="InterPro" id="IPR004995">
    <property type="entry name" value="Spore_Ger"/>
</dbReference>
<reference evidence="6" key="1">
    <citation type="submission" date="2016-10" db="EMBL/GenBank/DDBJ databases">
        <authorList>
            <person name="Varghese N."/>
            <person name="Submissions S."/>
        </authorList>
    </citation>
    <scope>NUCLEOTIDE SEQUENCE [LARGE SCALE GENOMIC DNA]</scope>
    <source>
        <strain evidence="6">BL9</strain>
    </source>
</reference>
<evidence type="ECO:0000256" key="1">
    <source>
        <dbReference type="ARBA" id="ARBA00005278"/>
    </source>
</evidence>
<name>A0A1G5L2R5_9BACL</name>
<protein>
    <submittedName>
        <fullName evidence="5">Spore germination protein KA</fullName>
    </submittedName>
</protein>
<dbReference type="InterPro" id="IPR050768">
    <property type="entry name" value="UPF0353/GerABKA_families"/>
</dbReference>
<dbReference type="PIRSF" id="PIRSF005690">
    <property type="entry name" value="GerBA"/>
    <property type="match status" value="1"/>
</dbReference>
<keyword evidence="6" id="KW-1185">Reference proteome</keyword>
<dbReference type="Pfam" id="PF03323">
    <property type="entry name" value="GerA"/>
    <property type="match status" value="1"/>
</dbReference>
<dbReference type="PANTHER" id="PTHR22550:SF5">
    <property type="entry name" value="LEUCINE ZIPPER PROTEIN 4"/>
    <property type="match status" value="1"/>
</dbReference>
<keyword evidence="2 4" id="KW-0472">Membrane</keyword>
<gene>
    <name evidence="5" type="ORF">SAMN05720606_11965</name>
</gene>
<feature type="region of interest" description="Disordered" evidence="3">
    <location>
        <begin position="1"/>
        <end position="25"/>
    </location>
</feature>
<keyword evidence="4" id="KW-0812">Transmembrane</keyword>
<feature type="transmembrane region" description="Helical" evidence="4">
    <location>
        <begin position="418"/>
        <end position="436"/>
    </location>
</feature>
<dbReference type="EMBL" id="FMVM01000019">
    <property type="protein sequence ID" value="SCZ07243.1"/>
    <property type="molecule type" value="Genomic_DNA"/>
</dbReference>